<keyword evidence="1" id="KW-1133">Transmembrane helix</keyword>
<accession>A0AAN7R7W8</accession>
<organism evidence="2 3">
    <name type="scientific">Trapa natans</name>
    <name type="common">Water chestnut</name>
    <dbReference type="NCBI Taxonomy" id="22666"/>
    <lineage>
        <taxon>Eukaryota</taxon>
        <taxon>Viridiplantae</taxon>
        <taxon>Streptophyta</taxon>
        <taxon>Embryophyta</taxon>
        <taxon>Tracheophyta</taxon>
        <taxon>Spermatophyta</taxon>
        <taxon>Magnoliopsida</taxon>
        <taxon>eudicotyledons</taxon>
        <taxon>Gunneridae</taxon>
        <taxon>Pentapetalae</taxon>
        <taxon>rosids</taxon>
        <taxon>malvids</taxon>
        <taxon>Myrtales</taxon>
        <taxon>Lythraceae</taxon>
        <taxon>Trapa</taxon>
    </lineage>
</organism>
<sequence length="180" mass="19728">MQHSQREAIPAIEGVMATLLLNSNCHPLSLPLPARAFVTPRHTRIPPAFCFSRDLFIRRKRGLTVVAGAGPSSSGYMFAFVFPLSLLAVTVFASIRIADKLDQDFLEELRINQAVGEGDEGEDPDTSFPVIPLPEDRVASRSRNRPKREQVSSENPVTSGAVVYGTQMGIFVNCILYNPG</sequence>
<proteinExistence type="predicted"/>
<dbReference type="PANTHER" id="PTHR37753">
    <property type="entry name" value="OS01G0940600 PROTEIN"/>
    <property type="match status" value="1"/>
</dbReference>
<dbReference type="Proteomes" id="UP001346149">
    <property type="component" value="Unassembled WGS sequence"/>
</dbReference>
<evidence type="ECO:0000313" key="3">
    <source>
        <dbReference type="Proteomes" id="UP001346149"/>
    </source>
</evidence>
<reference evidence="2 3" key="1">
    <citation type="journal article" date="2023" name="Hortic Res">
        <title>Pangenome of water caltrop reveals structural variations and asymmetric subgenome divergence after allopolyploidization.</title>
        <authorList>
            <person name="Zhang X."/>
            <person name="Chen Y."/>
            <person name="Wang L."/>
            <person name="Yuan Y."/>
            <person name="Fang M."/>
            <person name="Shi L."/>
            <person name="Lu R."/>
            <person name="Comes H.P."/>
            <person name="Ma Y."/>
            <person name="Chen Y."/>
            <person name="Huang G."/>
            <person name="Zhou Y."/>
            <person name="Zheng Z."/>
            <person name="Qiu Y."/>
        </authorList>
    </citation>
    <scope>NUCLEOTIDE SEQUENCE [LARGE SCALE GENOMIC DNA]</scope>
    <source>
        <strain evidence="2">F231</strain>
    </source>
</reference>
<dbReference type="PANTHER" id="PTHR37753:SF1">
    <property type="entry name" value="OS01G0940600 PROTEIN"/>
    <property type="match status" value="1"/>
</dbReference>
<feature type="transmembrane region" description="Helical" evidence="1">
    <location>
        <begin position="76"/>
        <end position="95"/>
    </location>
</feature>
<dbReference type="AlphaFoldDB" id="A0AAN7R7W8"/>
<name>A0AAN7R7W8_TRANT</name>
<keyword evidence="1" id="KW-0812">Transmembrane</keyword>
<gene>
    <name evidence="2" type="ORF">SAY86_013208</name>
</gene>
<keyword evidence="3" id="KW-1185">Reference proteome</keyword>
<dbReference type="EMBL" id="JAXQNO010000007">
    <property type="protein sequence ID" value="KAK4795214.1"/>
    <property type="molecule type" value="Genomic_DNA"/>
</dbReference>
<evidence type="ECO:0000313" key="2">
    <source>
        <dbReference type="EMBL" id="KAK4795214.1"/>
    </source>
</evidence>
<comment type="caution">
    <text evidence="2">The sequence shown here is derived from an EMBL/GenBank/DDBJ whole genome shotgun (WGS) entry which is preliminary data.</text>
</comment>
<evidence type="ECO:0000256" key="1">
    <source>
        <dbReference type="SAM" id="Phobius"/>
    </source>
</evidence>
<protein>
    <submittedName>
        <fullName evidence="2">Uncharacterized protein</fullName>
    </submittedName>
</protein>
<keyword evidence="1" id="KW-0472">Membrane</keyword>